<keyword evidence="3" id="KW-1185">Reference proteome</keyword>
<evidence type="ECO:0000259" key="1">
    <source>
        <dbReference type="Pfam" id="PF02589"/>
    </source>
</evidence>
<dbReference type="Gene3D" id="3.40.50.10420">
    <property type="entry name" value="NagB/RpiA/CoA transferase-like"/>
    <property type="match status" value="1"/>
</dbReference>
<feature type="domain" description="LUD" evidence="1">
    <location>
        <begin position="103"/>
        <end position="206"/>
    </location>
</feature>
<dbReference type="Proteomes" id="UP000198964">
    <property type="component" value="Unassembled WGS sequence"/>
</dbReference>
<dbReference type="PANTHER" id="PTHR43682:SF1">
    <property type="entry name" value="LACTATE UTILIZATION PROTEIN C"/>
    <property type="match status" value="1"/>
</dbReference>
<gene>
    <name evidence="2" type="ORF">SAMN05216283_11140</name>
</gene>
<protein>
    <submittedName>
        <fullName evidence="2">L-lactate dehydrogenase complex protein LldG</fullName>
    </submittedName>
</protein>
<accession>A0A1I2K9L3</accession>
<dbReference type="InterPro" id="IPR003741">
    <property type="entry name" value="LUD_dom"/>
</dbReference>
<dbReference type="EMBL" id="FONW01000011">
    <property type="protein sequence ID" value="SFF62890.1"/>
    <property type="molecule type" value="Genomic_DNA"/>
</dbReference>
<evidence type="ECO:0000313" key="2">
    <source>
        <dbReference type="EMBL" id="SFF62890.1"/>
    </source>
</evidence>
<organism evidence="2 3">
    <name type="scientific">Sunxiuqinia elliptica</name>
    <dbReference type="NCBI Taxonomy" id="655355"/>
    <lineage>
        <taxon>Bacteria</taxon>
        <taxon>Pseudomonadati</taxon>
        <taxon>Bacteroidota</taxon>
        <taxon>Bacteroidia</taxon>
        <taxon>Marinilabiliales</taxon>
        <taxon>Prolixibacteraceae</taxon>
        <taxon>Sunxiuqinia</taxon>
    </lineage>
</organism>
<evidence type="ECO:0000313" key="3">
    <source>
        <dbReference type="Proteomes" id="UP000198964"/>
    </source>
</evidence>
<dbReference type="InterPro" id="IPR037171">
    <property type="entry name" value="NagB/RpiA_transferase-like"/>
</dbReference>
<sequence>MSSAKENILKRLQQAQNTRGRQTVARPDFDAPIYLPQDENLAENFKTNLELVGGHVIQVKDQQEIQSNLKELIQQEQLDNLVCLEPKLQELLGDEFSTADSLKKLDKIGTGITSCEFLVAHLGSVMVSSASSSGRRAHVFPETHIVIAHSKQIVNFLDEALEQLENKYQEALPSMITNITGPSRTADIEKTLVMGMHGPKKLFVLLANEPF</sequence>
<dbReference type="InterPro" id="IPR024185">
    <property type="entry name" value="FTHF_cligase-like_sf"/>
</dbReference>
<dbReference type="STRING" id="655355.SAMN05216283_11140"/>
<dbReference type="Pfam" id="PF02589">
    <property type="entry name" value="LUD_dom"/>
    <property type="match status" value="1"/>
</dbReference>
<name>A0A1I2K9L3_9BACT</name>
<dbReference type="RefSeq" id="WP_093921050.1">
    <property type="nucleotide sequence ID" value="NZ_FONW01000011.1"/>
</dbReference>
<dbReference type="AlphaFoldDB" id="A0A1I2K9L3"/>
<reference evidence="2 3" key="1">
    <citation type="submission" date="2016-10" db="EMBL/GenBank/DDBJ databases">
        <authorList>
            <person name="de Groot N.N."/>
        </authorList>
    </citation>
    <scope>NUCLEOTIDE SEQUENCE [LARGE SCALE GENOMIC DNA]</scope>
    <source>
        <strain evidence="2 3">CGMCC 1.9156</strain>
    </source>
</reference>
<proteinExistence type="predicted"/>
<dbReference type="PANTHER" id="PTHR43682">
    <property type="entry name" value="LACTATE UTILIZATION PROTEIN C"/>
    <property type="match status" value="1"/>
</dbReference>
<dbReference type="SUPFAM" id="SSF100950">
    <property type="entry name" value="NagB/RpiA/CoA transferase-like"/>
    <property type="match status" value="1"/>
</dbReference>